<dbReference type="RefSeq" id="WP_247420815.1">
    <property type="nucleotide sequence ID" value="NZ_JALLGW010000003.1"/>
</dbReference>
<dbReference type="CDD" id="cd18617">
    <property type="entry name" value="GH43_XynB-like"/>
    <property type="match status" value="1"/>
</dbReference>
<accession>A0ABD5RTI9</accession>
<evidence type="ECO:0000256" key="2">
    <source>
        <dbReference type="ARBA" id="ARBA00022801"/>
    </source>
</evidence>
<reference evidence="6 7" key="1">
    <citation type="journal article" date="2019" name="Int. J. Syst. Evol. Microbiol.">
        <title>The Global Catalogue of Microorganisms (GCM) 10K type strain sequencing project: providing services to taxonomists for standard genome sequencing and annotation.</title>
        <authorList>
            <consortium name="The Broad Institute Genomics Platform"/>
            <consortium name="The Broad Institute Genome Sequencing Center for Infectious Disease"/>
            <person name="Wu L."/>
            <person name="Ma J."/>
        </authorList>
    </citation>
    <scope>NUCLEOTIDE SEQUENCE [LARGE SCALE GENOMIC DNA]</scope>
    <source>
        <strain evidence="6 7">CGMCC 1.12543</strain>
    </source>
</reference>
<evidence type="ECO:0000256" key="4">
    <source>
        <dbReference type="SAM" id="MobiDB-lite"/>
    </source>
</evidence>
<dbReference type="InterPro" id="IPR041542">
    <property type="entry name" value="GH43_C2"/>
</dbReference>
<dbReference type="GO" id="GO:0004553">
    <property type="term" value="F:hydrolase activity, hydrolyzing O-glycosyl compounds"/>
    <property type="evidence" value="ECO:0007669"/>
    <property type="project" value="UniProtKB-ARBA"/>
</dbReference>
<dbReference type="InterPro" id="IPR013320">
    <property type="entry name" value="ConA-like_dom_sf"/>
</dbReference>
<feature type="region of interest" description="Disordered" evidence="4">
    <location>
        <begin position="287"/>
        <end position="324"/>
    </location>
</feature>
<keyword evidence="7" id="KW-1185">Reference proteome</keyword>
<keyword evidence="2 6" id="KW-0378">Hydrolase</keyword>
<sequence>MEYRNPVVPGCHPDPTVCRVGSTFYLATSSFEYFPGVPLYRSDDLVSWDRIGHCLTRDEQLDLTDTAASDGVYAPTLRHHDGTFFLVTTDVSGTGNFLVTADDPAGEWSDPISLDAPGFDPDLFVDGETAYLTYAHGSTLPETTIRQAEVDLDTGAVGEERELWQGIEGTFSEAPHLYERDGTYYLLTAEGGTHTNHMVVAARSDHPTGPFEGCPDNPVLSHRGHPMADVKATGHGDLVRAPDGSWWLVFLGVRQHGGHPGWHHLGRETFLAPVEWEDGWPVVDGGDPVTTTMQVESLPGDGSPPDAPAPARPTRTTFDGDSLDGAFEYRRNPDRSAYSLDDGDGLTLRGRTERLGQHGATFVGRRQAHFDCRTYVDLAFDPEPGEEAGLAAVMDERHRYEVGVTRSDGTTSVVVRRRIGNAAEVVAESPVSGDGDTWRLAVDATTDSYRFLSGADDPTELATLATRYLATEVSGSFTGVYLGMYATSGDDDPTPARFERFVYEPTGE</sequence>
<gene>
    <name evidence="6" type="ORF">ACFPYI_20150</name>
</gene>
<dbReference type="AlphaFoldDB" id="A0ABD5RTI9"/>
<dbReference type="Pfam" id="PF17851">
    <property type="entry name" value="GH43_C2"/>
    <property type="match status" value="1"/>
</dbReference>
<name>A0ABD5RTI9_9EURY</name>
<dbReference type="Pfam" id="PF04616">
    <property type="entry name" value="Glyco_hydro_43"/>
    <property type="match status" value="1"/>
</dbReference>
<protein>
    <submittedName>
        <fullName evidence="6">Glycoside hydrolase family 43 protein</fullName>
    </submittedName>
</protein>
<evidence type="ECO:0000256" key="3">
    <source>
        <dbReference type="ARBA" id="ARBA00023295"/>
    </source>
</evidence>
<evidence type="ECO:0000313" key="6">
    <source>
        <dbReference type="EMBL" id="MFC5973649.1"/>
    </source>
</evidence>
<dbReference type="InterPro" id="IPR051795">
    <property type="entry name" value="Glycosyl_Hydrlase_43"/>
</dbReference>
<evidence type="ECO:0000256" key="1">
    <source>
        <dbReference type="ARBA" id="ARBA00009865"/>
    </source>
</evidence>
<dbReference type="SUPFAM" id="SSF75005">
    <property type="entry name" value="Arabinanase/levansucrase/invertase"/>
    <property type="match status" value="1"/>
</dbReference>
<dbReference type="Proteomes" id="UP001596099">
    <property type="component" value="Unassembled WGS sequence"/>
</dbReference>
<organism evidence="6 7">
    <name type="scientific">Halomarina salina</name>
    <dbReference type="NCBI Taxonomy" id="1872699"/>
    <lineage>
        <taxon>Archaea</taxon>
        <taxon>Methanobacteriati</taxon>
        <taxon>Methanobacteriota</taxon>
        <taxon>Stenosarchaea group</taxon>
        <taxon>Halobacteria</taxon>
        <taxon>Halobacteriales</taxon>
        <taxon>Natronomonadaceae</taxon>
        <taxon>Halomarina</taxon>
    </lineage>
</organism>
<keyword evidence="3" id="KW-0326">Glycosidase</keyword>
<comment type="caution">
    <text evidence="6">The sequence shown here is derived from an EMBL/GenBank/DDBJ whole genome shotgun (WGS) entry which is preliminary data.</text>
</comment>
<feature type="domain" description="Beta-xylosidase C-terminal Concanavalin A-like" evidence="5">
    <location>
        <begin position="315"/>
        <end position="504"/>
    </location>
</feature>
<dbReference type="PANTHER" id="PTHR42812">
    <property type="entry name" value="BETA-XYLOSIDASE"/>
    <property type="match status" value="1"/>
</dbReference>
<dbReference type="PANTHER" id="PTHR42812:SF12">
    <property type="entry name" value="BETA-XYLOSIDASE-RELATED"/>
    <property type="match status" value="1"/>
</dbReference>
<evidence type="ECO:0000313" key="7">
    <source>
        <dbReference type="Proteomes" id="UP001596099"/>
    </source>
</evidence>
<dbReference type="SUPFAM" id="SSF49899">
    <property type="entry name" value="Concanavalin A-like lectins/glucanases"/>
    <property type="match status" value="1"/>
</dbReference>
<dbReference type="Gene3D" id="2.60.120.200">
    <property type="match status" value="1"/>
</dbReference>
<dbReference type="GO" id="GO:0005975">
    <property type="term" value="P:carbohydrate metabolic process"/>
    <property type="evidence" value="ECO:0007669"/>
    <property type="project" value="UniProtKB-ARBA"/>
</dbReference>
<dbReference type="EMBL" id="JBHSQH010000002">
    <property type="protein sequence ID" value="MFC5973649.1"/>
    <property type="molecule type" value="Genomic_DNA"/>
</dbReference>
<dbReference type="Gene3D" id="2.115.10.20">
    <property type="entry name" value="Glycosyl hydrolase domain, family 43"/>
    <property type="match status" value="1"/>
</dbReference>
<comment type="similarity">
    <text evidence="1">Belongs to the glycosyl hydrolase 43 family.</text>
</comment>
<proteinExistence type="inferred from homology"/>
<dbReference type="InterPro" id="IPR023296">
    <property type="entry name" value="Glyco_hydro_beta-prop_sf"/>
</dbReference>
<dbReference type="InterPro" id="IPR006710">
    <property type="entry name" value="Glyco_hydro_43"/>
</dbReference>
<evidence type="ECO:0000259" key="5">
    <source>
        <dbReference type="Pfam" id="PF17851"/>
    </source>
</evidence>